<evidence type="ECO:0000256" key="4">
    <source>
        <dbReference type="PIRSR" id="PIRSR625705-1"/>
    </source>
</evidence>
<dbReference type="GO" id="GO:0004563">
    <property type="term" value="F:beta-N-acetylhexosaminidase activity"/>
    <property type="evidence" value="ECO:0007669"/>
    <property type="project" value="InterPro"/>
</dbReference>
<name>A0A9X3CVW0_9FLAO</name>
<evidence type="ECO:0000256" key="1">
    <source>
        <dbReference type="ARBA" id="ARBA00006285"/>
    </source>
</evidence>
<dbReference type="InterPro" id="IPR025705">
    <property type="entry name" value="Beta_hexosaminidase_sua/sub"/>
</dbReference>
<dbReference type="InterPro" id="IPR052764">
    <property type="entry name" value="GH20_Enzymes"/>
</dbReference>
<evidence type="ECO:0000259" key="6">
    <source>
        <dbReference type="Pfam" id="PF00728"/>
    </source>
</evidence>
<dbReference type="RefSeq" id="WP_266068961.1">
    <property type="nucleotide sequence ID" value="NZ_JAPJDA010000008.1"/>
</dbReference>
<dbReference type="PRINTS" id="PR00738">
    <property type="entry name" value="GLHYDRLASE20"/>
</dbReference>
<evidence type="ECO:0000313" key="9">
    <source>
        <dbReference type="Proteomes" id="UP001148482"/>
    </source>
</evidence>
<dbReference type="InterPro" id="IPR029018">
    <property type="entry name" value="Hex-like_dom2"/>
</dbReference>
<feature type="domain" description="Beta-hexosaminidase bacterial type N-terminal" evidence="7">
    <location>
        <begin position="23"/>
        <end position="146"/>
    </location>
</feature>
<dbReference type="PANTHER" id="PTHR43678:SF1">
    <property type="entry name" value="BETA-N-ACETYLHEXOSAMINIDASE"/>
    <property type="match status" value="1"/>
</dbReference>
<keyword evidence="3" id="KW-0326">Glycosidase</keyword>
<evidence type="ECO:0000313" key="8">
    <source>
        <dbReference type="EMBL" id="MCX2837718.1"/>
    </source>
</evidence>
<dbReference type="PANTHER" id="PTHR43678">
    <property type="entry name" value="PUTATIVE (AFU_ORTHOLOGUE AFUA_2G00640)-RELATED"/>
    <property type="match status" value="1"/>
</dbReference>
<keyword evidence="9" id="KW-1185">Reference proteome</keyword>
<dbReference type="AlphaFoldDB" id="A0A9X3CVW0"/>
<comment type="similarity">
    <text evidence="1">Belongs to the glycosyl hydrolase 20 family.</text>
</comment>
<reference evidence="8" key="1">
    <citation type="submission" date="2022-11" db="EMBL/GenBank/DDBJ databases">
        <title>Salinimicrobium profundisediminis sp. nov., isolated from deep-sea sediment of the Mariana Trench.</title>
        <authorList>
            <person name="Fu H."/>
        </authorList>
    </citation>
    <scope>NUCLEOTIDE SEQUENCE</scope>
    <source>
        <strain evidence="8">MT39</strain>
    </source>
</reference>
<evidence type="ECO:0000256" key="2">
    <source>
        <dbReference type="ARBA" id="ARBA00022801"/>
    </source>
</evidence>
<keyword evidence="2 8" id="KW-0378">Hydrolase</keyword>
<comment type="caution">
    <text evidence="8">The sequence shown here is derived from an EMBL/GenBank/DDBJ whole genome shotgun (WGS) entry which is preliminary data.</text>
</comment>
<dbReference type="Proteomes" id="UP001148482">
    <property type="component" value="Unassembled WGS sequence"/>
</dbReference>
<organism evidence="8 9">
    <name type="scientific">Salinimicrobium profundisediminis</name>
    <dbReference type="NCBI Taxonomy" id="2994553"/>
    <lineage>
        <taxon>Bacteria</taxon>
        <taxon>Pseudomonadati</taxon>
        <taxon>Bacteroidota</taxon>
        <taxon>Flavobacteriia</taxon>
        <taxon>Flavobacteriales</taxon>
        <taxon>Flavobacteriaceae</taxon>
        <taxon>Salinimicrobium</taxon>
    </lineage>
</organism>
<feature type="chain" id="PRO_5040959448" evidence="5">
    <location>
        <begin position="20"/>
        <end position="663"/>
    </location>
</feature>
<dbReference type="EMBL" id="JAPJDA010000008">
    <property type="protein sequence ID" value="MCX2837718.1"/>
    <property type="molecule type" value="Genomic_DNA"/>
</dbReference>
<dbReference type="SUPFAM" id="SSF55545">
    <property type="entry name" value="beta-N-acetylhexosaminidase-like domain"/>
    <property type="match status" value="1"/>
</dbReference>
<accession>A0A9X3CVW0</accession>
<evidence type="ECO:0000259" key="7">
    <source>
        <dbReference type="Pfam" id="PF02838"/>
    </source>
</evidence>
<dbReference type="Pfam" id="PF02838">
    <property type="entry name" value="Glyco_hydro_20b"/>
    <property type="match status" value="1"/>
</dbReference>
<feature type="signal peptide" evidence="5">
    <location>
        <begin position="1"/>
        <end position="19"/>
    </location>
</feature>
<evidence type="ECO:0000256" key="5">
    <source>
        <dbReference type="SAM" id="SignalP"/>
    </source>
</evidence>
<dbReference type="Gene3D" id="3.30.379.10">
    <property type="entry name" value="Chitobiase/beta-hexosaminidase domain 2-like"/>
    <property type="match status" value="1"/>
</dbReference>
<dbReference type="InterPro" id="IPR017853">
    <property type="entry name" value="GH"/>
</dbReference>
<gene>
    <name evidence="8" type="ORF">OQ279_06085</name>
</gene>
<dbReference type="GO" id="GO:0005975">
    <property type="term" value="P:carbohydrate metabolic process"/>
    <property type="evidence" value="ECO:0007669"/>
    <property type="project" value="InterPro"/>
</dbReference>
<dbReference type="SUPFAM" id="SSF51445">
    <property type="entry name" value="(Trans)glycosidases"/>
    <property type="match status" value="1"/>
</dbReference>
<dbReference type="CDD" id="cd06564">
    <property type="entry name" value="GH20_DspB_LnbB-like"/>
    <property type="match status" value="1"/>
</dbReference>
<evidence type="ECO:0000256" key="3">
    <source>
        <dbReference type="ARBA" id="ARBA00023295"/>
    </source>
</evidence>
<keyword evidence="5" id="KW-0732">Signal</keyword>
<sequence length="663" mass="75384">MKKLTLTFIVALLHFCVLAQNSINIIPAPQQWNPTGSQIHFKAIHVKFPSNINDKEQILLNRFKLELIDLGIPLIDAPGDSVLNLEFDTAYFDINAQKDAYHIKLGMNTAIKADSYNGLVHATRTLLQLFSQANQNGKLSAGTIIDFPTYEKRMLMIDVARKFFTVDELKDFIRIMAWVKMNELHLHLSDNSWGGYSAYRLESKKYPELTAKDGYYSWEEIEELQDFAASYGITITPEIDSPGHSLAFTNIRPDLKSPWLSPNYLDITNEDTYEFMEEILAEVIPHFNAPDFHLGTDEYRINSIKDDSLKFKIGDTFLKYINHFNTVVKKHGKNARIWSGFENMPGNTTIDNDVIIDMWETSAAKDKSQEGYSLINSSHYFSYIVPGAPYYGVNNKFIYEEWSPLIFSNKKEQNLSQGDQNLLGSKLHIWNDFGPTGYNISEIARLVLPSIFVFSEKMWGTKAYDSVEEFNSKATALIKIPNTSILSRYFTNENIILSKNKIDLSGSSKKETCTTLKNLEYPWSAEITLKRTSSSPGKEALLSSQLATVYTDLEYTFKENDTSYTKRGIAIVRANQTEGDTPLTSHKPNVIIFEHNIPIDKTTHLRILGEKGKTTLYADGKLIGSKNIQTLIPLEFFGSSVESVFQGVIQNIKVKQLEEKRPF</sequence>
<proteinExistence type="inferred from homology"/>
<feature type="domain" description="Glycoside hydrolase family 20 catalytic" evidence="6">
    <location>
        <begin position="150"/>
        <end position="460"/>
    </location>
</feature>
<dbReference type="InterPro" id="IPR015882">
    <property type="entry name" value="HEX_bac_N"/>
</dbReference>
<feature type="active site" description="Proton donor" evidence="4">
    <location>
        <position position="298"/>
    </location>
</feature>
<dbReference type="Gene3D" id="3.20.20.80">
    <property type="entry name" value="Glycosidases"/>
    <property type="match status" value="1"/>
</dbReference>
<dbReference type="InterPro" id="IPR015883">
    <property type="entry name" value="Glyco_hydro_20_cat"/>
</dbReference>
<protein>
    <submittedName>
        <fullName evidence="8">Glycoside hydrolase family 20 protein</fullName>
    </submittedName>
</protein>
<dbReference type="Pfam" id="PF00728">
    <property type="entry name" value="Glyco_hydro_20"/>
    <property type="match status" value="1"/>
</dbReference>